<protein>
    <submittedName>
        <fullName evidence="2">Uncharacterized protein</fullName>
    </submittedName>
</protein>
<reference evidence="3 4" key="2">
    <citation type="submission" date="2024-07" db="EMBL/GenBank/DDBJ databases">
        <authorList>
            <person name="Akdeniz Z."/>
        </authorList>
    </citation>
    <scope>NUCLEOTIDE SEQUENCE [LARGE SCALE GENOMIC DNA]</scope>
</reference>
<gene>
    <name evidence="3" type="ORF">HINF_LOCUS52857</name>
    <name evidence="2" type="ORF">HINF_LOCUS64605</name>
</gene>
<keyword evidence="1" id="KW-0175">Coiled coil</keyword>
<name>A0AA86UYC2_9EUKA</name>
<dbReference type="Proteomes" id="UP001642409">
    <property type="component" value="Unassembled WGS sequence"/>
</dbReference>
<evidence type="ECO:0000313" key="2">
    <source>
        <dbReference type="EMBL" id="CAI9976960.1"/>
    </source>
</evidence>
<comment type="caution">
    <text evidence="2">The sequence shown here is derived from an EMBL/GenBank/DDBJ whole genome shotgun (WGS) entry which is preliminary data.</text>
</comment>
<dbReference type="EMBL" id="CAXDID020000266">
    <property type="protein sequence ID" value="CAL6067093.1"/>
    <property type="molecule type" value="Genomic_DNA"/>
</dbReference>
<evidence type="ECO:0000313" key="3">
    <source>
        <dbReference type="EMBL" id="CAL6067093.1"/>
    </source>
</evidence>
<sequence>MNPLKHKHLLDVIESQFLLYKVANSQKDKVQFLKNVLKQLDQIQTIVITEIKWKEQTIINKIIGQTSESTPIVDVLASSPEIEQIYIEELYRIEQKQTEENQSFVQGNLKQKYISCIPLAMMHKNTQFLYFVINQLQCVQQTFGQLGQIALNNKLKEKDIKVGITMAKITNVQFNPIAFAAFTCNTGFLNAVSTAIKQGLSGLIQNVEQKIQVAIGACSNINDDITIVKRIQTLVGKLDAGYSFISALISKNKKILYYLMSTISIDYSNFYKFNKYIDLESCEILKNLIHAKPDTLKYVLPKMNQNDVTKLIQKFTQSNTSINLYNDDIFGQLVTFHNVDAMNIFVKRGFCFSKSSTDYQRVGSLFDDKLFDSLVKVIFDHFTQTEDDVHYVYSQLLISSIYQERIDRITYVQEVFHKKVEMDKMKPFIKDLLNVFATIYNISGTSNQRYSMNYLVNICKITKIKLISNLTSTIFWGINFIDFNTELIQYVDTPAEVLSCINYQYEWQIPFVIQLLDLVFLNYESSIQENKCLHVFIITTFDQMHNISDKLQNINNNQLNLQNNQVQESKTEFNQQVTQQGLISSYVGVEQLQNYLQQLNKIVLKCIQCTKLMSGQIDSELQFMQNFMATKAKFMSLEVLNEFIANIQPLKTKKNIVQERIMESEFDKISKEINYKISNFVQSTGIQSSTEWSYQIGGGNLQSKEPVFREPIILQNCNQKDQLMQQKRVEKTAFHYLKLAILEQFDLIKNNMMLMQYDSEGFYALSDIFFALSEQQDFEVHAKHFLKVLSQINSLEAQAQAILYFINVSTKKEHISAILENMEEAFGATKAKAILLAKLGSDNLLHLIAKVGQQQQQPQRNNFEQYLYLQRIQQTPPVHPYRSDIDTAIKLCQKLNVLDILILQQNEEGLTPFMAAAANNCFNIQLLAQQDKSVDIENNNVLHYYISHFIIKQAQSQSYQKFIDDFKMIDQKVDIKSLLEQENKHGFTPVHFAAWCTDLLRYFDEKKVEFRKISSKRTLFRSQDEYNLRFLMEKHCDLFLIEEERQNYRNPEQYMPFNLIIISCYALQNTELIKSAISLGYNQTMMARHMMKHNIIQEIKNMKINPDLRLVQLFFVSITSYICNQQELLLELSQHLKVTEFNPKDSLELVIQEPTVYHYNIFESLSQIGISLDAQTLLQLALKTQNVLLIIPAKVFNKDNVVSLIRLIQRPLELNNNEEESAVRLLTELKPLIEQQDLILDLVTAFVVATPPLNNNLQYKAVLKHYLYSILENIERDKLQLALNQVQIVYEYDQILDQLCAKHQLTVSVKHLLQIPEMIHLTPTESDKKLISQITEQQINEQIKQEINPLFSVCEYIVHFKNIPCNVIGFREVNGKLGMMIIKIAKSQNGFVVVKKFQNYIYNTQTKLDTYSRRKFENYPTLELAFKRFMNILRQKTEQTLEQIMHEMNTLEGTQSGKGFKFYINIYDTYTEFKKLPICMHGLEQYFQIGITQSMWQYVMKAYIYNTTIYFAIDKYIDKIQNLNSLTDIQLKNLCVNLLIFDTYPINSTRIQLITLIKDTVSKVVACVRLINCIHKHELTNDLPLLVMKEMGVETYYSYIMGYQALIVSKAPVIEPGSTNLTDQNNKINIIHFKQNDKRPSFMQSQYSNFKLPGVGYLYSICDSKQGNQSSIIKYINGKFMLGQVGLDQCKGENYITPVIFVE</sequence>
<keyword evidence="4" id="KW-1185">Reference proteome</keyword>
<evidence type="ECO:0000313" key="4">
    <source>
        <dbReference type="Proteomes" id="UP001642409"/>
    </source>
</evidence>
<dbReference type="SUPFAM" id="SSF48403">
    <property type="entry name" value="Ankyrin repeat"/>
    <property type="match status" value="1"/>
</dbReference>
<proteinExistence type="predicted"/>
<dbReference type="EMBL" id="CATOUU010001176">
    <property type="protein sequence ID" value="CAI9976960.1"/>
    <property type="molecule type" value="Genomic_DNA"/>
</dbReference>
<dbReference type="InterPro" id="IPR036770">
    <property type="entry name" value="Ankyrin_rpt-contain_sf"/>
</dbReference>
<accession>A0AA86UYC2</accession>
<organism evidence="2">
    <name type="scientific">Hexamita inflata</name>
    <dbReference type="NCBI Taxonomy" id="28002"/>
    <lineage>
        <taxon>Eukaryota</taxon>
        <taxon>Metamonada</taxon>
        <taxon>Diplomonadida</taxon>
        <taxon>Hexamitidae</taxon>
        <taxon>Hexamitinae</taxon>
        <taxon>Hexamita</taxon>
    </lineage>
</organism>
<dbReference type="Gene3D" id="1.25.40.20">
    <property type="entry name" value="Ankyrin repeat-containing domain"/>
    <property type="match status" value="1"/>
</dbReference>
<evidence type="ECO:0000256" key="1">
    <source>
        <dbReference type="SAM" id="Coils"/>
    </source>
</evidence>
<feature type="coiled-coil region" evidence="1">
    <location>
        <begin position="544"/>
        <end position="576"/>
    </location>
</feature>
<reference evidence="2" key="1">
    <citation type="submission" date="2023-06" db="EMBL/GenBank/DDBJ databases">
        <authorList>
            <person name="Kurt Z."/>
        </authorList>
    </citation>
    <scope>NUCLEOTIDE SEQUENCE</scope>
</reference>